<dbReference type="PANTHER" id="PTHR34415:SF1">
    <property type="entry name" value="INTEGRASE CATALYTIC DOMAIN-CONTAINING PROTEIN"/>
    <property type="match status" value="1"/>
</dbReference>
<sequence length="265" mass="30642">MFLWAETTAKRGCEEIASILLKYLQGISSTKEHLVVFTDNCGGQNKNWVIMSLWLQLVREGFFKSIEHRFLIPGHTHLPSDRDFAIIEKHKRYIKQVYCPEDWVDIVKKSNRKSPFDTVLLEQHDFYAFDSISITKKQSTVDKEAVKFNEVRCFKFDSEHPNSMFIKHTLNGEFLEVNVGKRGSRLGSQRTLTDLRRKYNGPLALNDKKIKDLKKLLKYIPPISQQFFVDIVGNTIEAEPGSEQPKEGEEEAEDIDGDDEEVNLD</sequence>
<dbReference type="AlphaFoldDB" id="A0A9P0PUL1"/>
<proteinExistence type="predicted"/>
<dbReference type="Pfam" id="PF25273">
    <property type="entry name" value="DUF7869"/>
    <property type="match status" value="1"/>
</dbReference>
<comment type="caution">
    <text evidence="3">The sequence shown here is derived from an EMBL/GenBank/DDBJ whole genome shotgun (WGS) entry which is preliminary data.</text>
</comment>
<gene>
    <name evidence="3" type="ORF">ACAOBT_LOCUS25046</name>
</gene>
<reference evidence="3" key="1">
    <citation type="submission" date="2022-03" db="EMBL/GenBank/DDBJ databases">
        <authorList>
            <person name="Sayadi A."/>
        </authorList>
    </citation>
    <scope>NUCLEOTIDE SEQUENCE</scope>
</reference>
<accession>A0A9P0PUL1</accession>
<protein>
    <recommendedName>
        <fullName evidence="2">DUF7869 domain-containing protein</fullName>
    </recommendedName>
</protein>
<feature type="domain" description="DUF7869" evidence="2">
    <location>
        <begin position="10"/>
        <end position="160"/>
    </location>
</feature>
<feature type="region of interest" description="Disordered" evidence="1">
    <location>
        <begin position="238"/>
        <end position="265"/>
    </location>
</feature>
<dbReference type="OrthoDB" id="6761238at2759"/>
<evidence type="ECO:0000313" key="4">
    <source>
        <dbReference type="Proteomes" id="UP001152888"/>
    </source>
</evidence>
<dbReference type="PANTHER" id="PTHR34415">
    <property type="entry name" value="INTEGRASE CATALYTIC DOMAIN-CONTAINING PROTEIN"/>
    <property type="match status" value="1"/>
</dbReference>
<dbReference type="InterPro" id="IPR057191">
    <property type="entry name" value="DUF7869"/>
</dbReference>
<keyword evidence="4" id="KW-1185">Reference proteome</keyword>
<evidence type="ECO:0000256" key="1">
    <source>
        <dbReference type="SAM" id="MobiDB-lite"/>
    </source>
</evidence>
<dbReference type="EMBL" id="CAKOFQ010007372">
    <property type="protein sequence ID" value="CAH1999558.1"/>
    <property type="molecule type" value="Genomic_DNA"/>
</dbReference>
<evidence type="ECO:0000313" key="3">
    <source>
        <dbReference type="EMBL" id="CAH1999558.1"/>
    </source>
</evidence>
<feature type="compositionally biased region" description="Acidic residues" evidence="1">
    <location>
        <begin position="248"/>
        <end position="265"/>
    </location>
</feature>
<evidence type="ECO:0000259" key="2">
    <source>
        <dbReference type="Pfam" id="PF25273"/>
    </source>
</evidence>
<dbReference type="Proteomes" id="UP001152888">
    <property type="component" value="Unassembled WGS sequence"/>
</dbReference>
<organism evidence="3 4">
    <name type="scientific">Acanthoscelides obtectus</name>
    <name type="common">Bean weevil</name>
    <name type="synonym">Bruchus obtectus</name>
    <dbReference type="NCBI Taxonomy" id="200917"/>
    <lineage>
        <taxon>Eukaryota</taxon>
        <taxon>Metazoa</taxon>
        <taxon>Ecdysozoa</taxon>
        <taxon>Arthropoda</taxon>
        <taxon>Hexapoda</taxon>
        <taxon>Insecta</taxon>
        <taxon>Pterygota</taxon>
        <taxon>Neoptera</taxon>
        <taxon>Endopterygota</taxon>
        <taxon>Coleoptera</taxon>
        <taxon>Polyphaga</taxon>
        <taxon>Cucujiformia</taxon>
        <taxon>Chrysomeloidea</taxon>
        <taxon>Chrysomelidae</taxon>
        <taxon>Bruchinae</taxon>
        <taxon>Bruchini</taxon>
        <taxon>Acanthoscelides</taxon>
    </lineage>
</organism>
<name>A0A9P0PUL1_ACAOB</name>